<comment type="caution">
    <text evidence="1">The sequence shown here is derived from an EMBL/GenBank/DDBJ whole genome shotgun (WGS) entry which is preliminary data.</text>
</comment>
<dbReference type="eggNOG" id="COG3581">
    <property type="taxonomic scope" value="Bacteria"/>
</dbReference>
<sequence length="405" mass="45688">MFAKFTKDMKATHTILIPTMIDPHFRFMQGVLRDEGYKSVLLGENRQNIVEEGLRSVHNDMCYPALLVIGQFIDALKSGEFDTHKVALLISQTGGGCRASNYINLLRKALEDSGFSYVPAISLNFGSLDENEFSLGKKSLLKLFAAIFYGDLMMGLYNQCKPYEKIKNQTNEIYELCAERIKNLTDQRSFFNLKKNFKFILSQFAKIERDDKPRVKVGIVGEIYLKYSPIGNNGLNAYLIRENAEPVNTGLMDFVLTCIYDAVYDKQLYGKGGAAYYGSLAVAKIVEFFQRMMIKQMKRFGFRAPSPFSEVRAAADGYIGHGVKMGEGWLLTAEMVEFMRHGIQNVVCAQPFGCLPNHIIARGMIRKIKQNYPQANIAAIDYDPGASAVNQENRIKLMLANANRK</sequence>
<proteinExistence type="predicted"/>
<dbReference type="AlphaFoldDB" id="C8PL65"/>
<evidence type="ECO:0008006" key="3">
    <source>
        <dbReference type="Google" id="ProtNLM"/>
    </source>
</evidence>
<evidence type="ECO:0000313" key="1">
    <source>
        <dbReference type="EMBL" id="EEV16480.1"/>
    </source>
</evidence>
<accession>C8PL65</accession>
<dbReference type="STRING" id="824.CGRAC_1710"/>
<keyword evidence="2" id="KW-1185">Reference proteome</keyword>
<evidence type="ECO:0000313" key="2">
    <source>
        <dbReference type="Proteomes" id="UP000005709"/>
    </source>
</evidence>
<name>C8PL65_9BACT</name>
<dbReference type="EMBL" id="ACYG01000031">
    <property type="protein sequence ID" value="EEV16480.1"/>
    <property type="molecule type" value="Genomic_DNA"/>
</dbReference>
<gene>
    <name evidence="1" type="ORF">CAMGR0001_2856</name>
</gene>
<protein>
    <recommendedName>
        <fullName evidence="3">2-hydroxyglutaryl-CoA dehydratase</fullName>
    </recommendedName>
</protein>
<dbReference type="RefSeq" id="WP_005873152.1">
    <property type="nucleotide sequence ID" value="NZ_ACYG01000031.1"/>
</dbReference>
<dbReference type="InterPro" id="IPR051805">
    <property type="entry name" value="Dehydratase_Activator_Redct"/>
</dbReference>
<dbReference type="PANTHER" id="PTHR32329">
    <property type="entry name" value="BIFUNCTIONAL PROTEIN [INCLUDES 2-HYDROXYACYL-COA DEHYDRATASE (N-TER) AND ITS ACTIVATOR DOMAIN (C_TERM)-RELATED"/>
    <property type="match status" value="1"/>
</dbReference>
<reference evidence="1 2" key="1">
    <citation type="submission" date="2009-07" db="EMBL/GenBank/DDBJ databases">
        <authorList>
            <person name="Madupu R."/>
            <person name="Sebastian Y."/>
            <person name="Durkin A.S."/>
            <person name="Torralba M."/>
            <person name="Methe B."/>
            <person name="Sutton G.G."/>
            <person name="Strausberg R.L."/>
            <person name="Nelson K.E."/>
        </authorList>
    </citation>
    <scope>NUCLEOTIDE SEQUENCE [LARGE SCALE GENOMIC DNA]</scope>
    <source>
        <strain evidence="1 2">RM3268</strain>
    </source>
</reference>
<dbReference type="PANTHER" id="PTHR32329:SF4">
    <property type="entry name" value="ACTIVATOR OF 2-HYDROXYACYL-COA DEHYDRATASE"/>
    <property type="match status" value="1"/>
</dbReference>
<dbReference type="Proteomes" id="UP000005709">
    <property type="component" value="Unassembled WGS sequence"/>
</dbReference>
<organism evidence="1 2">
    <name type="scientific">Campylobacter gracilis RM3268</name>
    <dbReference type="NCBI Taxonomy" id="553220"/>
    <lineage>
        <taxon>Bacteria</taxon>
        <taxon>Pseudomonadati</taxon>
        <taxon>Campylobacterota</taxon>
        <taxon>Epsilonproteobacteria</taxon>
        <taxon>Campylobacterales</taxon>
        <taxon>Campylobacteraceae</taxon>
        <taxon>Campylobacter</taxon>
    </lineage>
</organism>